<dbReference type="AlphaFoldDB" id="A0A2X2JQC2"/>
<protein>
    <submittedName>
        <fullName evidence="1">Uncharacterized protein</fullName>
    </submittedName>
</protein>
<name>A0A2X2JQC2_SPHMU</name>
<evidence type="ECO:0000313" key="2">
    <source>
        <dbReference type="Proteomes" id="UP000251241"/>
    </source>
</evidence>
<accession>A0A2X2JQC2</accession>
<gene>
    <name evidence="1" type="ORF">NCTC11343_05175</name>
</gene>
<organism evidence="1 2">
    <name type="scientific">Sphingobacterium multivorum</name>
    <dbReference type="NCBI Taxonomy" id="28454"/>
    <lineage>
        <taxon>Bacteria</taxon>
        <taxon>Pseudomonadati</taxon>
        <taxon>Bacteroidota</taxon>
        <taxon>Sphingobacteriia</taxon>
        <taxon>Sphingobacteriales</taxon>
        <taxon>Sphingobacteriaceae</taxon>
        <taxon>Sphingobacterium</taxon>
    </lineage>
</organism>
<evidence type="ECO:0000313" key="1">
    <source>
        <dbReference type="EMBL" id="SPZ94246.1"/>
    </source>
</evidence>
<proteinExistence type="predicted"/>
<dbReference type="Proteomes" id="UP000251241">
    <property type="component" value="Unassembled WGS sequence"/>
</dbReference>
<sequence length="36" mass="3892">MKNIFDKTVGDEVIAQIQNLNPGSSAQWGKMTVDGV</sequence>
<dbReference type="EMBL" id="UAUU01000011">
    <property type="protein sequence ID" value="SPZ94246.1"/>
    <property type="molecule type" value="Genomic_DNA"/>
</dbReference>
<reference evidence="1 2" key="1">
    <citation type="submission" date="2018-06" db="EMBL/GenBank/DDBJ databases">
        <authorList>
            <consortium name="Pathogen Informatics"/>
            <person name="Doyle S."/>
        </authorList>
    </citation>
    <scope>NUCLEOTIDE SEQUENCE [LARGE SCALE GENOMIC DNA]</scope>
    <source>
        <strain evidence="1 2">NCTC11343</strain>
    </source>
</reference>